<evidence type="ECO:0000313" key="1">
    <source>
        <dbReference type="EMBL" id="KAI3933384.1"/>
    </source>
</evidence>
<accession>A0AAD4T2T6</accession>
<name>A0AAD4T2T6_9MAGN</name>
<comment type="caution">
    <text evidence="1">The sequence shown here is derived from an EMBL/GenBank/DDBJ whole genome shotgun (WGS) entry which is preliminary data.</text>
</comment>
<proteinExistence type="predicted"/>
<reference evidence="1" key="1">
    <citation type="submission" date="2022-04" db="EMBL/GenBank/DDBJ databases">
        <title>A functionally conserved STORR gene fusion in Papaver species that diverged 16.8 million years ago.</title>
        <authorList>
            <person name="Catania T."/>
        </authorList>
    </citation>
    <scope>NUCLEOTIDE SEQUENCE</scope>
    <source>
        <strain evidence="1">S-188037</strain>
    </source>
</reference>
<dbReference type="EMBL" id="JAJJMB010006856">
    <property type="protein sequence ID" value="KAI3933384.1"/>
    <property type="molecule type" value="Genomic_DNA"/>
</dbReference>
<dbReference type="AlphaFoldDB" id="A0AAD4T2T6"/>
<sequence>MLCRFPWQVQCQKLAGLNHTSHPDKLYPLLVEFKRTRNPELLQLVTKLIYQRLSNLTTIFRREVNHNLAFCIQDQRKDWNAAFSFKADLDFLSSCIERTEGTITNYLINNLTILVGEQILGLILQVVVRCSVQQDHTVPLPPENYPAVMDITAVQVLDLKTSASS</sequence>
<dbReference type="Proteomes" id="UP001202328">
    <property type="component" value="Unassembled WGS sequence"/>
</dbReference>
<organism evidence="1 2">
    <name type="scientific">Papaver atlanticum</name>
    <dbReference type="NCBI Taxonomy" id="357466"/>
    <lineage>
        <taxon>Eukaryota</taxon>
        <taxon>Viridiplantae</taxon>
        <taxon>Streptophyta</taxon>
        <taxon>Embryophyta</taxon>
        <taxon>Tracheophyta</taxon>
        <taxon>Spermatophyta</taxon>
        <taxon>Magnoliopsida</taxon>
        <taxon>Ranunculales</taxon>
        <taxon>Papaveraceae</taxon>
        <taxon>Papaveroideae</taxon>
        <taxon>Papaver</taxon>
    </lineage>
</organism>
<gene>
    <name evidence="1" type="ORF">MKW98_006743</name>
</gene>
<keyword evidence="2" id="KW-1185">Reference proteome</keyword>
<evidence type="ECO:0000313" key="2">
    <source>
        <dbReference type="Proteomes" id="UP001202328"/>
    </source>
</evidence>
<protein>
    <submittedName>
        <fullName evidence="1">Uncharacterized protein</fullName>
    </submittedName>
</protein>